<reference evidence="2 3" key="1">
    <citation type="journal article" date="2020" name="IScience">
        <title>Genome Sequencing of the Endangered Kingdonia uniflora (Circaeasteraceae, Ranunculales) Reveals Potential Mechanisms of Evolutionary Specialization.</title>
        <authorList>
            <person name="Sun Y."/>
            <person name="Deng T."/>
            <person name="Zhang A."/>
            <person name="Moore M.J."/>
            <person name="Landis J.B."/>
            <person name="Lin N."/>
            <person name="Zhang H."/>
            <person name="Zhang X."/>
            <person name="Huang J."/>
            <person name="Zhang X."/>
            <person name="Sun H."/>
            <person name="Wang H."/>
        </authorList>
    </citation>
    <scope>NUCLEOTIDE SEQUENCE [LARGE SCALE GENOMIC DNA]</scope>
    <source>
        <strain evidence="2">TB1705</strain>
        <tissue evidence="2">Leaf</tissue>
    </source>
</reference>
<protein>
    <submittedName>
        <fullName evidence="2">Uncharacterized protein</fullName>
    </submittedName>
</protein>
<dbReference type="EMBL" id="JACGCM010000963">
    <property type="protein sequence ID" value="KAF6163800.1"/>
    <property type="molecule type" value="Genomic_DNA"/>
</dbReference>
<evidence type="ECO:0000256" key="1">
    <source>
        <dbReference type="SAM" id="MobiDB-lite"/>
    </source>
</evidence>
<dbReference type="Proteomes" id="UP000541444">
    <property type="component" value="Unassembled WGS sequence"/>
</dbReference>
<comment type="caution">
    <text evidence="2">The sequence shown here is derived from an EMBL/GenBank/DDBJ whole genome shotgun (WGS) entry which is preliminary data.</text>
</comment>
<keyword evidence="3" id="KW-1185">Reference proteome</keyword>
<feature type="region of interest" description="Disordered" evidence="1">
    <location>
        <begin position="102"/>
        <end position="137"/>
    </location>
</feature>
<dbReference type="AlphaFoldDB" id="A0A7J7N9W9"/>
<gene>
    <name evidence="2" type="ORF">GIB67_016140</name>
</gene>
<name>A0A7J7N9W9_9MAGN</name>
<feature type="compositionally biased region" description="Basic and acidic residues" evidence="1">
    <location>
        <begin position="103"/>
        <end position="124"/>
    </location>
</feature>
<proteinExistence type="predicted"/>
<organism evidence="2 3">
    <name type="scientific">Kingdonia uniflora</name>
    <dbReference type="NCBI Taxonomy" id="39325"/>
    <lineage>
        <taxon>Eukaryota</taxon>
        <taxon>Viridiplantae</taxon>
        <taxon>Streptophyta</taxon>
        <taxon>Embryophyta</taxon>
        <taxon>Tracheophyta</taxon>
        <taxon>Spermatophyta</taxon>
        <taxon>Magnoliopsida</taxon>
        <taxon>Ranunculales</taxon>
        <taxon>Circaeasteraceae</taxon>
        <taxon>Kingdonia</taxon>
    </lineage>
</organism>
<evidence type="ECO:0000313" key="2">
    <source>
        <dbReference type="EMBL" id="KAF6163800.1"/>
    </source>
</evidence>
<sequence length="321" mass="36500">MFTVEDSSTQSLGDTLLLGQYQFSTLEKTVKHNRVGGNEKEDRNRKKVKLRTWHQKNQKIEEKKKIVPGEGLEVVKYLMVDDDVEVNLEAISSEYGGGFLKWKKGDENDNDDKKDVEDNVKSEEEQPQVAEEEDSKPQTMVVAEVAKTDIVFFNQEEVVGKVYQASTDQTNVVSVKEQIVEVKKVKDEACQASEDQIIVVSTEEQTIEVTETDVVISHQEEDVGEASLYIYLKSKEEVVEGKDDDDGNLQNKPDPEQLVLMESKVDVTLKKKYALTEDEINERAFIMACQINQFHAHLDELLPGVLLESFIQRPISLDEKN</sequence>
<accession>A0A7J7N9W9</accession>
<evidence type="ECO:0000313" key="3">
    <source>
        <dbReference type="Proteomes" id="UP000541444"/>
    </source>
</evidence>